<dbReference type="AlphaFoldDB" id="A0A2J6WV92"/>
<protein>
    <submittedName>
        <fullName evidence="1">Uncharacterized protein</fullName>
    </submittedName>
</protein>
<reference evidence="1 2" key="1">
    <citation type="submission" date="2018-01" db="EMBL/GenBank/DDBJ databases">
        <title>Metagenomic assembled genomes from two thermal pools in the Uzon Caldera, Kamchatka, Russia.</title>
        <authorList>
            <person name="Wilkins L."/>
            <person name="Ettinger C."/>
        </authorList>
    </citation>
    <scope>NUCLEOTIDE SEQUENCE [LARGE SCALE GENOMIC DNA]</scope>
    <source>
        <strain evidence="1">ZAV-02</strain>
    </source>
</reference>
<dbReference type="PROSITE" id="PS51257">
    <property type="entry name" value="PROKAR_LIPOPROTEIN"/>
    <property type="match status" value="1"/>
</dbReference>
<evidence type="ECO:0000313" key="1">
    <source>
        <dbReference type="EMBL" id="PMP74709.1"/>
    </source>
</evidence>
<accession>A0A2J6WV92</accession>
<proteinExistence type="predicted"/>
<dbReference type="EMBL" id="PNIQ01000985">
    <property type="protein sequence ID" value="PMP74709.1"/>
    <property type="molecule type" value="Genomic_DNA"/>
</dbReference>
<gene>
    <name evidence="1" type="ORF">C0184_14725</name>
</gene>
<organism evidence="1 2">
    <name type="scientific">Chloroflexus aggregans</name>
    <dbReference type="NCBI Taxonomy" id="152260"/>
    <lineage>
        <taxon>Bacteria</taxon>
        <taxon>Bacillati</taxon>
        <taxon>Chloroflexota</taxon>
        <taxon>Chloroflexia</taxon>
        <taxon>Chloroflexales</taxon>
        <taxon>Chloroflexineae</taxon>
        <taxon>Chloroflexaceae</taxon>
        <taxon>Chloroflexus</taxon>
    </lineage>
</organism>
<comment type="caution">
    <text evidence="1">The sequence shown here is derived from an EMBL/GenBank/DDBJ whole genome shotgun (WGS) entry which is preliminary data.</text>
</comment>
<dbReference type="Proteomes" id="UP000243376">
    <property type="component" value="Unassembled WGS sequence"/>
</dbReference>
<name>A0A2J6WV92_9CHLR</name>
<sequence>MIRRLVIVVIIGLTLLLTACVQSLRPGIITIDRVDLVVMESNPPRVQAHIVGHLGDGCTTLASITQHRDGNTITITVKAIHSGAEVCAAIAPVFDQRVMIEGTFTPGEYTVIVNGVAHPLTIS</sequence>
<evidence type="ECO:0000313" key="2">
    <source>
        <dbReference type="Proteomes" id="UP000243376"/>
    </source>
</evidence>